<sequence length="65" mass="7131">MTTISWYRFRPALLASVVGVAPATHLVTTQAHPPRYGHAAVLIGLLVFLAVVILLVIAVLRSRRR</sequence>
<gene>
    <name evidence="2" type="ORF">AB0I59_06530</name>
</gene>
<organism evidence="2 3">
    <name type="scientific">Microtetraspora glauca</name>
    <dbReference type="NCBI Taxonomy" id="1996"/>
    <lineage>
        <taxon>Bacteria</taxon>
        <taxon>Bacillati</taxon>
        <taxon>Actinomycetota</taxon>
        <taxon>Actinomycetes</taxon>
        <taxon>Streptosporangiales</taxon>
        <taxon>Streptosporangiaceae</taxon>
        <taxon>Microtetraspora</taxon>
    </lineage>
</organism>
<reference evidence="2 3" key="1">
    <citation type="submission" date="2024-06" db="EMBL/GenBank/DDBJ databases">
        <title>The Natural Products Discovery Center: Release of the First 8490 Sequenced Strains for Exploring Actinobacteria Biosynthetic Diversity.</title>
        <authorList>
            <person name="Kalkreuter E."/>
            <person name="Kautsar S.A."/>
            <person name="Yang D."/>
            <person name="Bader C.D."/>
            <person name="Teijaro C.N."/>
            <person name="Fluegel L."/>
            <person name="Davis C.M."/>
            <person name="Simpson J.R."/>
            <person name="Lauterbach L."/>
            <person name="Steele A.D."/>
            <person name="Gui C."/>
            <person name="Meng S."/>
            <person name="Li G."/>
            <person name="Viehrig K."/>
            <person name="Ye F."/>
            <person name="Su P."/>
            <person name="Kiefer A.F."/>
            <person name="Nichols A."/>
            <person name="Cepeda A.J."/>
            <person name="Yan W."/>
            <person name="Fan B."/>
            <person name="Jiang Y."/>
            <person name="Adhikari A."/>
            <person name="Zheng C.-J."/>
            <person name="Schuster L."/>
            <person name="Cowan T.M."/>
            <person name="Smanski M.J."/>
            <person name="Chevrette M.G."/>
            <person name="De Carvalho L.P.S."/>
            <person name="Shen B."/>
        </authorList>
    </citation>
    <scope>NUCLEOTIDE SEQUENCE [LARGE SCALE GENOMIC DNA]</scope>
    <source>
        <strain evidence="2 3">NPDC050100</strain>
    </source>
</reference>
<comment type="caution">
    <text evidence="2">The sequence shown here is derived from an EMBL/GenBank/DDBJ whole genome shotgun (WGS) entry which is preliminary data.</text>
</comment>
<proteinExistence type="predicted"/>
<accession>A0ABV3G9K3</accession>
<keyword evidence="1" id="KW-0812">Transmembrane</keyword>
<keyword evidence="1" id="KW-0472">Membrane</keyword>
<evidence type="ECO:0000256" key="1">
    <source>
        <dbReference type="SAM" id="Phobius"/>
    </source>
</evidence>
<feature type="transmembrane region" description="Helical" evidence="1">
    <location>
        <begin position="39"/>
        <end position="60"/>
    </location>
</feature>
<evidence type="ECO:0000313" key="3">
    <source>
        <dbReference type="Proteomes" id="UP001551675"/>
    </source>
</evidence>
<dbReference type="EMBL" id="JBFALK010000003">
    <property type="protein sequence ID" value="MEV0968272.1"/>
    <property type="molecule type" value="Genomic_DNA"/>
</dbReference>
<keyword evidence="3" id="KW-1185">Reference proteome</keyword>
<protein>
    <submittedName>
        <fullName evidence="2">Uncharacterized protein</fullName>
    </submittedName>
</protein>
<name>A0ABV3G9K3_MICGL</name>
<dbReference type="Proteomes" id="UP001551675">
    <property type="component" value="Unassembled WGS sequence"/>
</dbReference>
<evidence type="ECO:0000313" key="2">
    <source>
        <dbReference type="EMBL" id="MEV0968272.1"/>
    </source>
</evidence>
<keyword evidence="1" id="KW-1133">Transmembrane helix</keyword>
<dbReference type="RefSeq" id="WP_358130755.1">
    <property type="nucleotide sequence ID" value="NZ_JBFALK010000003.1"/>
</dbReference>